<name>A0A382HRS0_9ZZZZ</name>
<gene>
    <name evidence="1" type="ORF">METZ01_LOCUS242920</name>
</gene>
<evidence type="ECO:0008006" key="2">
    <source>
        <dbReference type="Google" id="ProtNLM"/>
    </source>
</evidence>
<dbReference type="Gene3D" id="3.40.50.1000">
    <property type="entry name" value="HAD superfamily/HAD-like"/>
    <property type="match status" value="1"/>
</dbReference>
<dbReference type="Gene3D" id="1.10.150.750">
    <property type="match status" value="1"/>
</dbReference>
<accession>A0A382HRS0</accession>
<organism evidence="1">
    <name type="scientific">marine metagenome</name>
    <dbReference type="NCBI Taxonomy" id="408172"/>
    <lineage>
        <taxon>unclassified sequences</taxon>
        <taxon>metagenomes</taxon>
        <taxon>ecological metagenomes</taxon>
    </lineage>
</organism>
<reference evidence="1" key="1">
    <citation type="submission" date="2018-05" db="EMBL/GenBank/DDBJ databases">
        <authorList>
            <person name="Lanie J.A."/>
            <person name="Ng W.-L."/>
            <person name="Kazmierczak K.M."/>
            <person name="Andrzejewski T.M."/>
            <person name="Davidsen T.M."/>
            <person name="Wayne K.J."/>
            <person name="Tettelin H."/>
            <person name="Glass J.I."/>
            <person name="Rusch D."/>
            <person name="Podicherti R."/>
            <person name="Tsui H.-C.T."/>
            <person name="Winkler M.E."/>
        </authorList>
    </citation>
    <scope>NUCLEOTIDE SEQUENCE</scope>
</reference>
<dbReference type="AlphaFoldDB" id="A0A382HRS0"/>
<proteinExistence type="predicted"/>
<dbReference type="InterPro" id="IPR023214">
    <property type="entry name" value="HAD_sf"/>
</dbReference>
<sequence>VGWRNTRCLAGRVSDPSRRLTDHSVLTFDCYGTLIDWETGIWEALQP</sequence>
<dbReference type="EMBL" id="UINC01062951">
    <property type="protein sequence ID" value="SVB90066.1"/>
    <property type="molecule type" value="Genomic_DNA"/>
</dbReference>
<feature type="non-terminal residue" evidence="1">
    <location>
        <position position="1"/>
    </location>
</feature>
<evidence type="ECO:0000313" key="1">
    <source>
        <dbReference type="EMBL" id="SVB90066.1"/>
    </source>
</evidence>
<feature type="non-terminal residue" evidence="1">
    <location>
        <position position="47"/>
    </location>
</feature>
<protein>
    <recommendedName>
        <fullName evidence="2">Haloacid dehalogenase</fullName>
    </recommendedName>
</protein>